<comment type="caution">
    <text evidence="2">The sequence shown here is derived from an EMBL/GenBank/DDBJ whole genome shotgun (WGS) entry which is preliminary data.</text>
</comment>
<feature type="transmembrane region" description="Helical" evidence="1">
    <location>
        <begin position="88"/>
        <end position="109"/>
    </location>
</feature>
<proteinExistence type="predicted"/>
<dbReference type="EMBL" id="QFPN01000002">
    <property type="protein sequence ID" value="PZQ18194.1"/>
    <property type="molecule type" value="Genomic_DNA"/>
</dbReference>
<evidence type="ECO:0000256" key="1">
    <source>
        <dbReference type="SAM" id="Phobius"/>
    </source>
</evidence>
<protein>
    <submittedName>
        <fullName evidence="2">Uncharacterized protein</fullName>
    </submittedName>
</protein>
<reference evidence="2 3" key="1">
    <citation type="submission" date="2017-08" db="EMBL/GenBank/DDBJ databases">
        <title>Infants hospitalized years apart are colonized by the same room-sourced microbial strains.</title>
        <authorList>
            <person name="Brooks B."/>
            <person name="Olm M.R."/>
            <person name="Firek B.A."/>
            <person name="Baker R."/>
            <person name="Thomas B.C."/>
            <person name="Morowitz M.J."/>
            <person name="Banfield J.F."/>
        </authorList>
    </citation>
    <scope>NUCLEOTIDE SEQUENCE [LARGE SCALE GENOMIC DNA]</scope>
    <source>
        <strain evidence="2">S2_005_003_R2_43</strain>
    </source>
</reference>
<keyword evidence="1" id="KW-1133">Transmembrane helix</keyword>
<keyword evidence="1" id="KW-0812">Transmembrane</keyword>
<sequence>MDLFAERLDALGPDFSRWPEAEASAARTLVLRSEGARQRHDEARRLAGLVGEAAASDMPNGLAFRIVSEVSARRSDRLGWLFYSPRRFGLAGAGLCAVALAVGVALGALGQSAQADGGADVDVGSVFSLTLTDGDL</sequence>
<organism evidence="2 3">
    <name type="scientific">Ancylobacter novellus</name>
    <name type="common">Thiobacillus novellus</name>
    <dbReference type="NCBI Taxonomy" id="921"/>
    <lineage>
        <taxon>Bacteria</taxon>
        <taxon>Pseudomonadati</taxon>
        <taxon>Pseudomonadota</taxon>
        <taxon>Alphaproteobacteria</taxon>
        <taxon>Hyphomicrobiales</taxon>
        <taxon>Xanthobacteraceae</taxon>
        <taxon>Ancylobacter</taxon>
    </lineage>
</organism>
<evidence type="ECO:0000313" key="2">
    <source>
        <dbReference type="EMBL" id="PZQ18194.1"/>
    </source>
</evidence>
<dbReference type="AlphaFoldDB" id="A0A2W5KQM8"/>
<gene>
    <name evidence="2" type="ORF">DI565_04170</name>
</gene>
<name>A0A2W5KQM8_ANCNO</name>
<accession>A0A2W5KQM8</accession>
<dbReference type="Proteomes" id="UP000249577">
    <property type="component" value="Unassembled WGS sequence"/>
</dbReference>
<evidence type="ECO:0000313" key="3">
    <source>
        <dbReference type="Proteomes" id="UP000249577"/>
    </source>
</evidence>
<keyword evidence="1" id="KW-0472">Membrane</keyword>